<feature type="chain" id="PRO_5011989304" evidence="1">
    <location>
        <begin position="19"/>
        <end position="221"/>
    </location>
</feature>
<dbReference type="OrthoDB" id="5291672at2"/>
<organism evidence="2 3">
    <name type="scientific">Bdellovibrio bacteriovorus</name>
    <dbReference type="NCBI Taxonomy" id="959"/>
    <lineage>
        <taxon>Bacteria</taxon>
        <taxon>Pseudomonadati</taxon>
        <taxon>Bdellovibrionota</taxon>
        <taxon>Bdellovibrionia</taxon>
        <taxon>Bdellovibrionales</taxon>
        <taxon>Pseudobdellovibrionaceae</taxon>
        <taxon>Bdellovibrio</taxon>
    </lineage>
</organism>
<protein>
    <submittedName>
        <fullName evidence="2">Uncharacterized protein</fullName>
    </submittedName>
</protein>
<accession>A0A1Z3NBT9</accession>
<reference evidence="2 3" key="1">
    <citation type="submission" date="2017-04" db="EMBL/GenBank/DDBJ databases">
        <title>Whole genome sequence of Bdellovibrio bacteriovorus strain SSB218315.</title>
        <authorList>
            <person name="Oyedara O."/>
            <person name="Rodriguez-Perez M.A."/>
        </authorList>
    </citation>
    <scope>NUCLEOTIDE SEQUENCE [LARGE SCALE GENOMIC DNA]</scope>
    <source>
        <strain evidence="2 3">SSB218315</strain>
    </source>
</reference>
<evidence type="ECO:0000313" key="3">
    <source>
        <dbReference type="Proteomes" id="UP000197003"/>
    </source>
</evidence>
<evidence type="ECO:0000256" key="1">
    <source>
        <dbReference type="SAM" id="SignalP"/>
    </source>
</evidence>
<evidence type="ECO:0000313" key="2">
    <source>
        <dbReference type="EMBL" id="ASD64891.1"/>
    </source>
</evidence>
<dbReference type="Proteomes" id="UP000197003">
    <property type="component" value="Chromosome"/>
</dbReference>
<dbReference type="RefSeq" id="WP_088566319.1">
    <property type="nucleotide sequence ID" value="NZ_CP020946.1"/>
</dbReference>
<dbReference type="AlphaFoldDB" id="A0A1Z3NBT9"/>
<proteinExistence type="predicted"/>
<gene>
    <name evidence="2" type="ORF">B9G79_15620</name>
</gene>
<sequence length="221" mass="25111">MKQMVLFALMLVSVPAYSIPIPDPVPGLQAALQFCASIEDDNEIPRCVRLESGANWVSKEALPICRHQNFDSDRVNCLAGVVNRDIRPEEVDVCESLTFDDEKARCLAEIQRPFPYRTRLKVDARPGLQAASRLCQSFFYDEDKRRCLNEMSAAELFTAEAVGFCADRFSDDEKIQCLGKLRNKFIVREEVLMCERVFDDAGKLSCLEGVQRKYRLAAEPF</sequence>
<dbReference type="EMBL" id="CP020946">
    <property type="protein sequence ID" value="ASD64891.1"/>
    <property type="molecule type" value="Genomic_DNA"/>
</dbReference>
<name>A0A1Z3NBT9_BDEBC</name>
<feature type="signal peptide" evidence="1">
    <location>
        <begin position="1"/>
        <end position="18"/>
    </location>
</feature>
<keyword evidence="1" id="KW-0732">Signal</keyword>